<dbReference type="OrthoDB" id="2922289at2759"/>
<dbReference type="EMBL" id="KZ805469">
    <property type="protein sequence ID" value="PVH96283.1"/>
    <property type="molecule type" value="Genomic_DNA"/>
</dbReference>
<feature type="region of interest" description="Disordered" evidence="1">
    <location>
        <begin position="580"/>
        <end position="603"/>
    </location>
</feature>
<name>A0A2V1DFB5_9PLEO</name>
<evidence type="ECO:0000256" key="1">
    <source>
        <dbReference type="SAM" id="MobiDB-lite"/>
    </source>
</evidence>
<organism evidence="2 3">
    <name type="scientific">Periconia macrospinosa</name>
    <dbReference type="NCBI Taxonomy" id="97972"/>
    <lineage>
        <taxon>Eukaryota</taxon>
        <taxon>Fungi</taxon>
        <taxon>Dikarya</taxon>
        <taxon>Ascomycota</taxon>
        <taxon>Pezizomycotina</taxon>
        <taxon>Dothideomycetes</taxon>
        <taxon>Pleosporomycetidae</taxon>
        <taxon>Pleosporales</taxon>
        <taxon>Massarineae</taxon>
        <taxon>Periconiaceae</taxon>
        <taxon>Periconia</taxon>
    </lineage>
</organism>
<dbReference type="AlphaFoldDB" id="A0A2V1DFB5"/>
<protein>
    <submittedName>
        <fullName evidence="2">Uncharacterized protein</fullName>
    </submittedName>
</protein>
<evidence type="ECO:0000313" key="2">
    <source>
        <dbReference type="EMBL" id="PVH96283.1"/>
    </source>
</evidence>
<dbReference type="PANTHER" id="PTHR40788:SF1">
    <property type="entry name" value="IPA PROTEIN"/>
    <property type="match status" value="1"/>
</dbReference>
<evidence type="ECO:0000313" key="3">
    <source>
        <dbReference type="Proteomes" id="UP000244855"/>
    </source>
</evidence>
<sequence length="919" mass="104015">MYIELEESEATAVLEQYNKKARESQQYLRCAVQQHGDDILTRWRKRTKAKRAALLSHAEPDLPQREDFIVHLNNAGTPWHMVRAHRKYFLPYLNVDKLVQNPSTLVGLLHARAKDSLEEWAPFDHEQLRNSWGLGFIDVDFNAGAVFMYGPRYGTLTKWEAGAAHRHDIVGYPRARLIIEAQITLLQFLKRVVEQLIVGLPDDKPASATKIEELILSGLRVAGDGACWSNFVNRPFTGPPRFDIDALVAQVKARADITSDHLWLLQTEPSYLKRHMRKIAQMETIESTGRNRIGLALITAELVAEMDINWFWRSAQVEFEHLQKFYGRYRDSIMPGSPMPKRVDDALGALELTLVNELHTRIKQLGAMVTQRPGFRSIYDSATPPVGSNTSGVMYEVKTRVKSQFTQQDGDVPVGQALAYRTERLWWILFQLQGEPDSEKRYPYPMLLDMLNEHLAISDRHERGRLDEILYEKLSDYATLLELLWTVRMHRPRNTNRIVDDCIKTEDRVIWRAAKARKKAAMPGIDAAHRATVDALATFQSAKRDQILTDTKKPKLVENEDMFLPLPSTSEMSPRLDLQAPKTKTKTRGEPGVAEETNVDEATVDETPLPTIKLPKRSYTTVRYMFPESPEERQKSIEWDTFVASMADAGFVAKNGGGSIVTFENQEATGGKIIFHRPHPDPSIDPIMLQSMGRRMNKWFGWRREMFVLADQIKYRVQRLAIAASRPFDRLQKYCRIGRSDGIPPRAKLRMHCVSQRRGMYMLVNATFQSSTTIVKKTADSAEVKPTDRSELAAIAEELEASHSGHIVTSSLCHMAFALHPTSRNQDKVIQTVLVVLSDSAVPSAALTIAVSSLARAQRSRPFHCSTMQTLQMQPIMGTYARHLIQGRLNDGASQTAGLTGLSEISVELGVTAREVLKS</sequence>
<gene>
    <name evidence="2" type="ORF">DM02DRAFT_632149</name>
</gene>
<dbReference type="STRING" id="97972.A0A2V1DFB5"/>
<reference evidence="2 3" key="1">
    <citation type="journal article" date="2018" name="Sci. Rep.">
        <title>Comparative genomics provides insights into the lifestyle and reveals functional heterogeneity of dark septate endophytic fungi.</title>
        <authorList>
            <person name="Knapp D.G."/>
            <person name="Nemeth J.B."/>
            <person name="Barry K."/>
            <person name="Hainaut M."/>
            <person name="Henrissat B."/>
            <person name="Johnson J."/>
            <person name="Kuo A."/>
            <person name="Lim J.H.P."/>
            <person name="Lipzen A."/>
            <person name="Nolan M."/>
            <person name="Ohm R.A."/>
            <person name="Tamas L."/>
            <person name="Grigoriev I.V."/>
            <person name="Spatafora J.W."/>
            <person name="Nagy L.G."/>
            <person name="Kovacs G.M."/>
        </authorList>
    </citation>
    <scope>NUCLEOTIDE SEQUENCE [LARGE SCALE GENOMIC DNA]</scope>
    <source>
        <strain evidence="2 3">DSE2036</strain>
    </source>
</reference>
<dbReference type="Proteomes" id="UP000244855">
    <property type="component" value="Unassembled WGS sequence"/>
</dbReference>
<proteinExistence type="predicted"/>
<accession>A0A2V1DFB5</accession>
<keyword evidence="3" id="KW-1185">Reference proteome</keyword>
<dbReference type="PANTHER" id="PTHR40788">
    <property type="entry name" value="CLR5 DOMAIN-CONTAINING PROTEIN-RELATED"/>
    <property type="match status" value="1"/>
</dbReference>